<dbReference type="Proteomes" id="UP000006882">
    <property type="component" value="Chromosome G1"/>
</dbReference>
<comment type="similarity">
    <text evidence="1">Belongs to the MLP family.</text>
</comment>
<reference evidence="3 4" key="1">
    <citation type="journal article" date="2013" name="Nat. Genet.">
        <title>The high-quality draft genome of peach (Prunus persica) identifies unique patterns of genetic diversity, domestication and genome evolution.</title>
        <authorList>
            <consortium name="International Peach Genome Initiative"/>
            <person name="Verde I."/>
            <person name="Abbott A.G."/>
            <person name="Scalabrin S."/>
            <person name="Jung S."/>
            <person name="Shu S."/>
            <person name="Marroni F."/>
            <person name="Zhebentyayeva T."/>
            <person name="Dettori M.T."/>
            <person name="Grimwood J."/>
            <person name="Cattonaro F."/>
            <person name="Zuccolo A."/>
            <person name="Rossini L."/>
            <person name="Jenkins J."/>
            <person name="Vendramin E."/>
            <person name="Meisel L.A."/>
            <person name="Decroocq V."/>
            <person name="Sosinski B."/>
            <person name="Prochnik S."/>
            <person name="Mitros T."/>
            <person name="Policriti A."/>
            <person name="Cipriani G."/>
            <person name="Dondini L."/>
            <person name="Ficklin S."/>
            <person name="Goodstein D.M."/>
            <person name="Xuan P."/>
            <person name="Del Fabbro C."/>
            <person name="Aramini V."/>
            <person name="Copetti D."/>
            <person name="Gonzalez S."/>
            <person name="Horner D.S."/>
            <person name="Falchi R."/>
            <person name="Lucas S."/>
            <person name="Mica E."/>
            <person name="Maldonado J."/>
            <person name="Lazzari B."/>
            <person name="Bielenberg D."/>
            <person name="Pirona R."/>
            <person name="Miculan M."/>
            <person name="Barakat A."/>
            <person name="Testolin R."/>
            <person name="Stella A."/>
            <person name="Tartarini S."/>
            <person name="Tonutti P."/>
            <person name="Arus P."/>
            <person name="Orellana A."/>
            <person name="Wells C."/>
            <person name="Main D."/>
            <person name="Vizzotto G."/>
            <person name="Silva H."/>
            <person name="Salamini F."/>
            <person name="Schmutz J."/>
            <person name="Morgante M."/>
            <person name="Rokhsar D.S."/>
        </authorList>
    </citation>
    <scope>NUCLEOTIDE SEQUENCE [LARGE SCALE GENOMIC DNA]</scope>
    <source>
        <strain evidence="4">cv. Nemared</strain>
    </source>
</reference>
<evidence type="ECO:0000313" key="3">
    <source>
        <dbReference type="EMBL" id="ONI31748.1"/>
    </source>
</evidence>
<keyword evidence="4" id="KW-1185">Reference proteome</keyword>
<protein>
    <recommendedName>
        <fullName evidence="2">Bet v I/Major latex protein domain-containing protein</fullName>
    </recommendedName>
</protein>
<dbReference type="InterPro" id="IPR000916">
    <property type="entry name" value="Bet_v_I/MLP"/>
</dbReference>
<dbReference type="EMBL" id="CM007651">
    <property type="protein sequence ID" value="ONI31748.1"/>
    <property type="molecule type" value="Genomic_DNA"/>
</dbReference>
<feature type="domain" description="Bet v I/Major latex protein" evidence="2">
    <location>
        <begin position="2"/>
        <end position="149"/>
    </location>
</feature>
<dbReference type="Pfam" id="PF00407">
    <property type="entry name" value="Bet_v_1"/>
    <property type="match status" value="1"/>
</dbReference>
<accession>A0A251R6R2</accession>
<dbReference type="AlphaFoldDB" id="A0A251R6R2"/>
<dbReference type="STRING" id="3760.A0A251R6R2"/>
<dbReference type="GO" id="GO:0006952">
    <property type="term" value="P:defense response"/>
    <property type="evidence" value="ECO:0007669"/>
    <property type="project" value="InterPro"/>
</dbReference>
<evidence type="ECO:0000313" key="4">
    <source>
        <dbReference type="Proteomes" id="UP000006882"/>
    </source>
</evidence>
<dbReference type="Gene3D" id="3.30.530.20">
    <property type="match status" value="1"/>
</dbReference>
<proteinExistence type="inferred from homology"/>
<name>A0A251R6R2_PRUPE</name>
<dbReference type="InterPro" id="IPR023393">
    <property type="entry name" value="START-like_dom_sf"/>
</dbReference>
<dbReference type="CDD" id="cd07816">
    <property type="entry name" value="Bet_v1-like"/>
    <property type="match status" value="1"/>
</dbReference>
<dbReference type="PANTHER" id="PTHR31338">
    <property type="entry name" value="POLYKETIDE CYCLASE/DEHYDRASE AND LIPID TRANSPORT SUPERFAMILY PROTEIN"/>
    <property type="match status" value="1"/>
</dbReference>
<evidence type="ECO:0000259" key="2">
    <source>
        <dbReference type="SMART" id="SM01037"/>
    </source>
</evidence>
<dbReference type="Gramene" id="ONI31748">
    <property type="protein sequence ID" value="ONI31748"/>
    <property type="gene ID" value="PRUPE_1G328400"/>
</dbReference>
<evidence type="ECO:0000256" key="1">
    <source>
        <dbReference type="ARBA" id="ARBA00038242"/>
    </source>
</evidence>
<dbReference type="PANTHER" id="PTHR31338:SF16">
    <property type="entry name" value="POLYKETIDE CYCLASE_DEHYDRASE AND LIPID TRANSPORT SUPERFAMILY PROTEIN"/>
    <property type="match status" value="1"/>
</dbReference>
<dbReference type="SMART" id="SM01037">
    <property type="entry name" value="Bet_v_1"/>
    <property type="match status" value="1"/>
</dbReference>
<dbReference type="SUPFAM" id="SSF55961">
    <property type="entry name" value="Bet v1-like"/>
    <property type="match status" value="1"/>
</dbReference>
<dbReference type="InterPro" id="IPR052006">
    <property type="entry name" value="MLP-like"/>
</dbReference>
<organism evidence="3 4">
    <name type="scientific">Prunus persica</name>
    <name type="common">Peach</name>
    <name type="synonym">Amygdalus persica</name>
    <dbReference type="NCBI Taxonomy" id="3760"/>
    <lineage>
        <taxon>Eukaryota</taxon>
        <taxon>Viridiplantae</taxon>
        <taxon>Streptophyta</taxon>
        <taxon>Embryophyta</taxon>
        <taxon>Tracheophyta</taxon>
        <taxon>Spermatophyta</taxon>
        <taxon>Magnoliopsida</taxon>
        <taxon>eudicotyledons</taxon>
        <taxon>Gunneridae</taxon>
        <taxon>Pentapetalae</taxon>
        <taxon>rosids</taxon>
        <taxon>fabids</taxon>
        <taxon>Rosales</taxon>
        <taxon>Rosaceae</taxon>
        <taxon>Amygdaloideae</taxon>
        <taxon>Amygdaleae</taxon>
        <taxon>Prunus</taxon>
    </lineage>
</organism>
<sequence>MALVGKLETEVEINTPADKFYKIFASQIMHLLPNVSSDKIQGVELHEGDWETAGSVKHWDYTLDRSSLSLKETVEAIDEENKTVTFQRFGWRNIEALQELQETEKTNGGSLGKWILDYEEVKDEIPAPQSYQDFAVNITEDLDAHLVNA</sequence>
<gene>
    <name evidence="3" type="ORF">PRUPE_1G328400</name>
</gene>